<dbReference type="EMBL" id="BMEV01000004">
    <property type="protein sequence ID" value="GGH69534.1"/>
    <property type="molecule type" value="Genomic_DNA"/>
</dbReference>
<dbReference type="GO" id="GO:0044781">
    <property type="term" value="P:bacterial-type flagellum organization"/>
    <property type="evidence" value="ECO:0007669"/>
    <property type="project" value="UniProtKB-KW"/>
</dbReference>
<evidence type="ECO:0008006" key="5">
    <source>
        <dbReference type="Google" id="ProtNLM"/>
    </source>
</evidence>
<dbReference type="Pfam" id="PF03963">
    <property type="entry name" value="FlgD"/>
    <property type="match status" value="1"/>
</dbReference>
<keyword evidence="4" id="KW-1185">Reference proteome</keyword>
<dbReference type="AlphaFoldDB" id="A0A8J2ZPP1"/>
<evidence type="ECO:0000313" key="3">
    <source>
        <dbReference type="EMBL" id="GGH69534.1"/>
    </source>
</evidence>
<dbReference type="Proteomes" id="UP000602050">
    <property type="component" value="Unassembled WGS sequence"/>
</dbReference>
<accession>A0A8J2ZPP1</accession>
<dbReference type="RefSeq" id="WP_188390663.1">
    <property type="nucleotide sequence ID" value="NZ_BMEV01000004.1"/>
</dbReference>
<evidence type="ECO:0000256" key="1">
    <source>
        <dbReference type="ARBA" id="ARBA00010577"/>
    </source>
</evidence>
<gene>
    <name evidence="3" type="primary">ylxG</name>
    <name evidence="3" type="ORF">GCM10010978_03620</name>
</gene>
<protein>
    <recommendedName>
        <fullName evidence="5">Flagellar hook assembly protein FlgD</fullName>
    </recommendedName>
</protein>
<reference evidence="3" key="1">
    <citation type="journal article" date="2014" name="Int. J. Syst. Evol. Microbiol.">
        <title>Complete genome sequence of Corynebacterium casei LMG S-19264T (=DSM 44701T), isolated from a smear-ripened cheese.</title>
        <authorList>
            <consortium name="US DOE Joint Genome Institute (JGI-PGF)"/>
            <person name="Walter F."/>
            <person name="Albersmeier A."/>
            <person name="Kalinowski J."/>
            <person name="Ruckert C."/>
        </authorList>
    </citation>
    <scope>NUCLEOTIDE SEQUENCE</scope>
    <source>
        <strain evidence="3">CGMCC 1.12360</strain>
    </source>
</reference>
<dbReference type="NCBIfam" id="NF007197">
    <property type="entry name" value="PRK09618.1"/>
    <property type="match status" value="1"/>
</dbReference>
<proteinExistence type="inferred from homology"/>
<evidence type="ECO:0000313" key="4">
    <source>
        <dbReference type="Proteomes" id="UP000602050"/>
    </source>
</evidence>
<evidence type="ECO:0000256" key="2">
    <source>
        <dbReference type="ARBA" id="ARBA00022795"/>
    </source>
</evidence>
<dbReference type="InterPro" id="IPR005648">
    <property type="entry name" value="FlgD"/>
</dbReference>
<keyword evidence="2" id="KW-1005">Bacterial flagellum biogenesis</keyword>
<reference evidence="3" key="2">
    <citation type="submission" date="2020-09" db="EMBL/GenBank/DDBJ databases">
        <authorList>
            <person name="Sun Q."/>
            <person name="Zhou Y."/>
        </authorList>
    </citation>
    <scope>NUCLEOTIDE SEQUENCE</scope>
    <source>
        <strain evidence="3">CGMCC 1.12360</strain>
    </source>
</reference>
<comment type="similarity">
    <text evidence="1">Belongs to the FlgD family.</text>
</comment>
<name>A0A8J2ZPP1_9BACI</name>
<comment type="caution">
    <text evidence="3">The sequence shown here is derived from an EMBL/GenBank/DDBJ whole genome shotgun (WGS) entry which is preliminary data.</text>
</comment>
<organism evidence="3 4">
    <name type="scientific">Compostibacillus humi</name>
    <dbReference type="NCBI Taxonomy" id="1245525"/>
    <lineage>
        <taxon>Bacteria</taxon>
        <taxon>Bacillati</taxon>
        <taxon>Bacillota</taxon>
        <taxon>Bacilli</taxon>
        <taxon>Bacillales</taxon>
        <taxon>Bacillaceae</taxon>
        <taxon>Compostibacillus</taxon>
    </lineage>
</organism>
<sequence>MTKIDPSLYLSSQKTMREPSPVLDKDGFLKILMTQMQNQDPLNPMSDQDMVQQMATLTSVEQLINMSKSIETLVHSQLMSPVIQYSHMIGKMVTYLADGEEVTSKVVAVTQQDGWALLELENGDTIYADAATKVIHADSNKEDE</sequence>